<dbReference type="Proteomes" id="UP000432350">
    <property type="component" value="Unassembled WGS sequence"/>
</dbReference>
<dbReference type="InterPro" id="IPR013830">
    <property type="entry name" value="SGNH_hydro"/>
</dbReference>
<proteinExistence type="predicted"/>
<organism evidence="2 3">
    <name type="scientific">Sphingobacterium multivorum</name>
    <dbReference type="NCBI Taxonomy" id="28454"/>
    <lineage>
        <taxon>Bacteria</taxon>
        <taxon>Pseudomonadati</taxon>
        <taxon>Bacteroidota</taxon>
        <taxon>Sphingobacteriia</taxon>
        <taxon>Sphingobacteriales</taxon>
        <taxon>Sphingobacteriaceae</taxon>
        <taxon>Sphingobacterium</taxon>
    </lineage>
</organism>
<dbReference type="PANTHER" id="PTHR30383">
    <property type="entry name" value="THIOESTERASE 1/PROTEASE 1/LYSOPHOSPHOLIPASE L1"/>
    <property type="match status" value="1"/>
</dbReference>
<dbReference type="InterPro" id="IPR036514">
    <property type="entry name" value="SGNH_hydro_sf"/>
</dbReference>
<name>A0A654B6M6_SPHMU</name>
<sequence>MILHGDFPDELIVHNINKIVDRIQQQSPTTELVLQSLLPVNPTMGKLSSHTQHAGRIPGLNCMLKGIAKTKGAHYLDLYSQFVDSDGYLRKNLTWDGVHLTEEGYKIWVKMLKYTYFF</sequence>
<dbReference type="GO" id="GO:0004622">
    <property type="term" value="F:phosphatidylcholine lysophospholipase activity"/>
    <property type="evidence" value="ECO:0007669"/>
    <property type="project" value="TreeGrafter"/>
</dbReference>
<feature type="domain" description="SGNH hydrolase-type esterase" evidence="1">
    <location>
        <begin position="7"/>
        <end position="107"/>
    </location>
</feature>
<dbReference type="AlphaFoldDB" id="A0A654B6M6"/>
<evidence type="ECO:0000259" key="1">
    <source>
        <dbReference type="Pfam" id="PF13472"/>
    </source>
</evidence>
<dbReference type="RefSeq" id="WP_159333553.1">
    <property type="nucleotide sequence ID" value="NZ_DAMAVR010000083.1"/>
</dbReference>
<evidence type="ECO:0000313" key="3">
    <source>
        <dbReference type="Proteomes" id="UP000432350"/>
    </source>
</evidence>
<dbReference type="InterPro" id="IPR051532">
    <property type="entry name" value="Ester_Hydrolysis_Enzymes"/>
</dbReference>
<dbReference type="PANTHER" id="PTHR30383:SF5">
    <property type="entry name" value="SGNH HYDROLASE-TYPE ESTERASE DOMAIN-CONTAINING PROTEIN"/>
    <property type="match status" value="1"/>
</dbReference>
<evidence type="ECO:0000313" key="2">
    <source>
        <dbReference type="EMBL" id="VXC76033.1"/>
    </source>
</evidence>
<accession>A0A654B6M6</accession>
<dbReference type="EMBL" id="CABWMV010000009">
    <property type="protein sequence ID" value="VXC76033.1"/>
    <property type="molecule type" value="Genomic_DNA"/>
</dbReference>
<dbReference type="SUPFAM" id="SSF52266">
    <property type="entry name" value="SGNH hydrolase"/>
    <property type="match status" value="1"/>
</dbReference>
<dbReference type="Pfam" id="PF13472">
    <property type="entry name" value="Lipase_GDSL_2"/>
    <property type="match status" value="1"/>
</dbReference>
<reference evidence="2 3" key="1">
    <citation type="submission" date="2019-10" db="EMBL/GenBank/DDBJ databases">
        <authorList>
            <person name="Karimi E."/>
        </authorList>
    </citation>
    <scope>NUCLEOTIDE SEQUENCE [LARGE SCALE GENOMIC DNA]</scope>
    <source>
        <strain evidence="2">Sphingobacterium sp. 8BC</strain>
    </source>
</reference>
<dbReference type="Gene3D" id="3.40.50.1110">
    <property type="entry name" value="SGNH hydrolase"/>
    <property type="match status" value="1"/>
</dbReference>
<protein>
    <recommendedName>
        <fullName evidence="1">SGNH hydrolase-type esterase domain-containing protein</fullName>
    </recommendedName>
</protein>
<gene>
    <name evidence="2" type="ORF">SPHINGO8BC_170006</name>
</gene>